<proteinExistence type="predicted"/>
<evidence type="ECO:0000313" key="1">
    <source>
        <dbReference type="EMBL" id="WUR03740.1"/>
    </source>
</evidence>
<dbReference type="GeneID" id="90541558"/>
<dbReference type="EMBL" id="CP142731">
    <property type="protein sequence ID" value="WUR03740.1"/>
    <property type="molecule type" value="Genomic_DNA"/>
</dbReference>
<dbReference type="SUPFAM" id="SSF50249">
    <property type="entry name" value="Nucleic acid-binding proteins"/>
    <property type="match status" value="1"/>
</dbReference>
<dbReference type="RefSeq" id="XP_065329885.1">
    <property type="nucleotide sequence ID" value="XM_065473813.1"/>
</dbReference>
<sequence>MSSDDHLIYTKIRDLSYSGLYNIKCHVLTIYPWKESKGNDFVMTLKVADDPKENFIFVKIFNSKKYEHDFLIGDFLKIIKIRHFSNNFYILDKEGQISKLNKTNTSKNVDFPLRKIVDLTYSEYIKFIGILIYKQKETENLTILGFIDYTINPSIKKSENKAYYENNMILYVRVWDKLAKKALNLSENSVYCLVNLKIKPEMNRICSDLSDCPLSSISEVLDESIINEIKSRGRQPKDKIICFNGDLYKNNKLIFIKDIKDSGYYKIQVKILRHHPFNGEIIKICTPCGLIKTSKKCECGLETDEVFVVKYLVRDESGEIVLLCKNDIAKAMLRRCEAEKRMELLVYCEYRNSKMYYEVKDIPKLTNKFNT</sequence>
<evidence type="ECO:0000313" key="2">
    <source>
        <dbReference type="Proteomes" id="UP001334084"/>
    </source>
</evidence>
<protein>
    <submittedName>
        <fullName evidence="1">Protection of telomeres protein 1</fullName>
    </submittedName>
</protein>
<dbReference type="Gene3D" id="2.40.50.140">
    <property type="entry name" value="Nucleic acid-binding proteins"/>
    <property type="match status" value="1"/>
</dbReference>
<dbReference type="Proteomes" id="UP001334084">
    <property type="component" value="Chromosome 6"/>
</dbReference>
<reference evidence="1" key="1">
    <citation type="journal article" date="2024" name="BMC Genomics">
        <title>Functional annotation of a divergent genome using sequence and structure-based similarity.</title>
        <authorList>
            <person name="Svedberg D."/>
            <person name="Winiger R.R."/>
            <person name="Berg A."/>
            <person name="Sharma H."/>
            <person name="Tellgren-Roth C."/>
            <person name="Debrunner-Vossbrinck B.A."/>
            <person name="Vossbrinck C.R."/>
            <person name="Barandun J."/>
        </authorList>
    </citation>
    <scope>NUCLEOTIDE SEQUENCE</scope>
    <source>
        <strain evidence="1">Illinois isolate</strain>
    </source>
</reference>
<organism evidence="1 2">
    <name type="scientific">Vairimorpha necatrix</name>
    <dbReference type="NCBI Taxonomy" id="6039"/>
    <lineage>
        <taxon>Eukaryota</taxon>
        <taxon>Fungi</taxon>
        <taxon>Fungi incertae sedis</taxon>
        <taxon>Microsporidia</taxon>
        <taxon>Nosematidae</taxon>
        <taxon>Vairimorpha</taxon>
    </lineage>
</organism>
<gene>
    <name evidence="1" type="ORF">VNE69_06061</name>
</gene>
<dbReference type="KEGG" id="vnx:VNE69_06061"/>
<dbReference type="InterPro" id="IPR012340">
    <property type="entry name" value="NA-bd_OB-fold"/>
</dbReference>
<accession>A0AAX4JCL7</accession>
<name>A0AAX4JCL7_9MICR</name>
<keyword evidence="2" id="KW-1185">Reference proteome</keyword>
<dbReference type="AlphaFoldDB" id="A0AAX4JCL7"/>